<evidence type="ECO:0000313" key="3">
    <source>
        <dbReference type="Proteomes" id="UP001302745"/>
    </source>
</evidence>
<dbReference type="EMBL" id="MU856843">
    <property type="protein sequence ID" value="KAK4157953.1"/>
    <property type="molecule type" value="Genomic_DNA"/>
</dbReference>
<feature type="compositionally biased region" description="Pro residues" evidence="1">
    <location>
        <begin position="141"/>
        <end position="150"/>
    </location>
</feature>
<feature type="compositionally biased region" description="Polar residues" evidence="1">
    <location>
        <begin position="57"/>
        <end position="73"/>
    </location>
</feature>
<name>A0AAN6VUB0_9PEZI</name>
<feature type="compositionally biased region" description="Low complexity" evidence="1">
    <location>
        <begin position="267"/>
        <end position="276"/>
    </location>
</feature>
<accession>A0AAN6VUB0</accession>
<feature type="compositionally biased region" description="Low complexity" evidence="1">
    <location>
        <begin position="21"/>
        <end position="36"/>
    </location>
</feature>
<reference evidence="2" key="2">
    <citation type="submission" date="2023-05" db="EMBL/GenBank/DDBJ databases">
        <authorList>
            <consortium name="Lawrence Berkeley National Laboratory"/>
            <person name="Steindorff A."/>
            <person name="Hensen N."/>
            <person name="Bonometti L."/>
            <person name="Westerberg I."/>
            <person name="Brannstrom I.O."/>
            <person name="Guillou S."/>
            <person name="Cros-Aarteil S."/>
            <person name="Calhoun S."/>
            <person name="Haridas S."/>
            <person name="Kuo A."/>
            <person name="Mondo S."/>
            <person name="Pangilinan J."/>
            <person name="Riley R."/>
            <person name="Labutti K."/>
            <person name="Andreopoulos B."/>
            <person name="Lipzen A."/>
            <person name="Chen C."/>
            <person name="Yanf M."/>
            <person name="Daum C."/>
            <person name="Ng V."/>
            <person name="Clum A."/>
            <person name="Ohm R."/>
            <person name="Martin F."/>
            <person name="Silar P."/>
            <person name="Natvig D."/>
            <person name="Lalanne C."/>
            <person name="Gautier V."/>
            <person name="Ament-Velasquez S.L."/>
            <person name="Kruys A."/>
            <person name="Hutchinson M.I."/>
            <person name="Powell A.J."/>
            <person name="Barry K."/>
            <person name="Miller A.N."/>
            <person name="Grigoriev I.V."/>
            <person name="Debuchy R."/>
            <person name="Gladieux P."/>
            <person name="Thoren M.H."/>
            <person name="Johannesson H."/>
        </authorList>
    </citation>
    <scope>NUCLEOTIDE SEQUENCE</scope>
    <source>
        <strain evidence="2">CBS 538.74</strain>
    </source>
</reference>
<feature type="compositionally biased region" description="Low complexity" evidence="1">
    <location>
        <begin position="347"/>
        <end position="356"/>
    </location>
</feature>
<protein>
    <submittedName>
        <fullName evidence="2">Uncharacterized protein</fullName>
    </submittedName>
</protein>
<evidence type="ECO:0000256" key="1">
    <source>
        <dbReference type="SAM" id="MobiDB-lite"/>
    </source>
</evidence>
<proteinExistence type="predicted"/>
<feature type="region of interest" description="Disordered" evidence="1">
    <location>
        <begin position="381"/>
        <end position="535"/>
    </location>
</feature>
<dbReference type="AlphaFoldDB" id="A0AAN6VUB0"/>
<dbReference type="Proteomes" id="UP001302745">
    <property type="component" value="Unassembled WGS sequence"/>
</dbReference>
<feature type="compositionally biased region" description="Low complexity" evidence="1">
    <location>
        <begin position="308"/>
        <end position="332"/>
    </location>
</feature>
<feature type="region of interest" description="Disordered" evidence="1">
    <location>
        <begin position="555"/>
        <end position="590"/>
    </location>
</feature>
<feature type="compositionally biased region" description="Polar residues" evidence="1">
    <location>
        <begin position="186"/>
        <end position="195"/>
    </location>
</feature>
<feature type="region of interest" description="Disordered" evidence="1">
    <location>
        <begin position="214"/>
        <end position="356"/>
    </location>
</feature>
<feature type="compositionally biased region" description="Pro residues" evidence="1">
    <location>
        <begin position="239"/>
        <end position="249"/>
    </location>
</feature>
<comment type="caution">
    <text evidence="2">The sequence shown here is derived from an EMBL/GenBank/DDBJ whole genome shotgun (WGS) entry which is preliminary data.</text>
</comment>
<feature type="region of interest" description="Disordered" evidence="1">
    <location>
        <begin position="1"/>
        <end position="199"/>
    </location>
</feature>
<feature type="compositionally biased region" description="Polar residues" evidence="1">
    <location>
        <begin position="165"/>
        <end position="176"/>
    </location>
</feature>
<feature type="compositionally biased region" description="Polar residues" evidence="1">
    <location>
        <begin position="452"/>
        <end position="463"/>
    </location>
</feature>
<reference evidence="2" key="1">
    <citation type="journal article" date="2023" name="Mol. Phylogenet. Evol.">
        <title>Genome-scale phylogeny and comparative genomics of the fungal order Sordariales.</title>
        <authorList>
            <person name="Hensen N."/>
            <person name="Bonometti L."/>
            <person name="Westerberg I."/>
            <person name="Brannstrom I.O."/>
            <person name="Guillou S."/>
            <person name="Cros-Aarteil S."/>
            <person name="Calhoun S."/>
            <person name="Haridas S."/>
            <person name="Kuo A."/>
            <person name="Mondo S."/>
            <person name="Pangilinan J."/>
            <person name="Riley R."/>
            <person name="LaButti K."/>
            <person name="Andreopoulos B."/>
            <person name="Lipzen A."/>
            <person name="Chen C."/>
            <person name="Yan M."/>
            <person name="Daum C."/>
            <person name="Ng V."/>
            <person name="Clum A."/>
            <person name="Steindorff A."/>
            <person name="Ohm R.A."/>
            <person name="Martin F."/>
            <person name="Silar P."/>
            <person name="Natvig D.O."/>
            <person name="Lalanne C."/>
            <person name="Gautier V."/>
            <person name="Ament-Velasquez S.L."/>
            <person name="Kruys A."/>
            <person name="Hutchinson M.I."/>
            <person name="Powell A.J."/>
            <person name="Barry K."/>
            <person name="Miller A.N."/>
            <person name="Grigoriev I.V."/>
            <person name="Debuchy R."/>
            <person name="Gladieux P."/>
            <person name="Hiltunen Thoren M."/>
            <person name="Johannesson H."/>
        </authorList>
    </citation>
    <scope>NUCLEOTIDE SEQUENCE</scope>
    <source>
        <strain evidence="2">CBS 538.74</strain>
    </source>
</reference>
<feature type="compositionally biased region" description="Pro residues" evidence="1">
    <location>
        <begin position="10"/>
        <end position="20"/>
    </location>
</feature>
<evidence type="ECO:0000313" key="2">
    <source>
        <dbReference type="EMBL" id="KAK4157953.1"/>
    </source>
</evidence>
<feature type="compositionally biased region" description="Low complexity" evidence="1">
    <location>
        <begin position="218"/>
        <end position="238"/>
    </location>
</feature>
<sequence length="723" mass="75826">MAAIAKPLNSPLPPLPPQFDGPPLRSIPRRPVAAPVASPPALAPAPTSAQPEPSPVGSFSSLFSAYSNHTVDSPRSPPADSTKDMVGSKGAYSVVSPNLDTQRSTTQPGPPGLASAPLPSEQNAPKHQPSGHMFEAKQEELPPPPPPPPLKDAQRSIPRPRTPTGLHTQSGQSPTSARVGPPLGNGSPQQEQLWSRRSLKADKSLAVPVLKLVSSHGSTAASAQDTSQSGPSSLFSEPFPLPPTAPRAPPRSAIGGLPGRNIRPVIASEQAASQAEVSMGQETSRIKEKLENVRRRGSGEADAKVKSQEAQASHAAAMLSPAASAVVSPLSSPRLPTPEYGTNDVKSPLSNTVVSPLSPLSPALSLDLPVEPKPITRKALGVTEAQLRHARSSPSLAPGPINTGLSVPSPVGLPSCPRPDLMKQTQPLPAVPAPDRTQMPSQPQYRAYSPAASDQSQGPNQKQYVPYSPPNQSQGLEAIELPALSPSRDGQDQRPLPAPAGQEPLSVQPTTTTTNQRDPWTTTQTPTTREPIPRTFSETGSIETVKPIPVYNNTVSESLPPLREPDSTTTTTNPGAARFPRGWYTTPSPADAIPDARPLTDAHYLCRTQHRYLTANRQRTNPVACRVCGHKDRNAECHICSACYLNVCAGCAGLVRRFRGDLAGVLGEVLAASSSSAAASGAKQQQVVEEGRGVGLGVVHPVGVSATWGEQPVGGLEYLPGSH</sequence>
<feature type="compositionally biased region" description="Basic and acidic residues" evidence="1">
    <location>
        <begin position="284"/>
        <end position="307"/>
    </location>
</feature>
<gene>
    <name evidence="2" type="ORF">C8A00DRAFT_29023</name>
</gene>
<feature type="compositionally biased region" description="Polar residues" evidence="1">
    <location>
        <begin position="505"/>
        <end position="516"/>
    </location>
</feature>
<feature type="compositionally biased region" description="Polar residues" evidence="1">
    <location>
        <begin position="95"/>
        <end position="107"/>
    </location>
</feature>
<organism evidence="2 3">
    <name type="scientific">Chaetomidium leptoderma</name>
    <dbReference type="NCBI Taxonomy" id="669021"/>
    <lineage>
        <taxon>Eukaryota</taxon>
        <taxon>Fungi</taxon>
        <taxon>Dikarya</taxon>
        <taxon>Ascomycota</taxon>
        <taxon>Pezizomycotina</taxon>
        <taxon>Sordariomycetes</taxon>
        <taxon>Sordariomycetidae</taxon>
        <taxon>Sordariales</taxon>
        <taxon>Chaetomiaceae</taxon>
        <taxon>Chaetomidium</taxon>
    </lineage>
</organism>
<feature type="compositionally biased region" description="Low complexity" evidence="1">
    <location>
        <begin position="517"/>
        <end position="535"/>
    </location>
</feature>
<keyword evidence="3" id="KW-1185">Reference proteome</keyword>